<proteinExistence type="predicted"/>
<evidence type="ECO:0000313" key="1">
    <source>
        <dbReference type="EMBL" id="CAA2971767.1"/>
    </source>
</evidence>
<keyword evidence="2" id="KW-1185">Reference proteome</keyword>
<comment type="caution">
    <text evidence="1">The sequence shown here is derived from an EMBL/GenBank/DDBJ whole genome shotgun (WGS) entry which is preliminary data.</text>
</comment>
<dbReference type="Gramene" id="OE9A007047T1">
    <property type="protein sequence ID" value="OE9A007047C1"/>
    <property type="gene ID" value="OE9A007047"/>
</dbReference>
<protein>
    <submittedName>
        <fullName evidence="1">Uncharacterized protein</fullName>
    </submittedName>
</protein>
<reference evidence="1 2" key="1">
    <citation type="submission" date="2019-12" db="EMBL/GenBank/DDBJ databases">
        <authorList>
            <person name="Alioto T."/>
            <person name="Alioto T."/>
            <person name="Gomez Garrido J."/>
        </authorList>
    </citation>
    <scope>NUCLEOTIDE SEQUENCE [LARGE SCALE GENOMIC DNA]</scope>
</reference>
<dbReference type="AlphaFoldDB" id="A0A8S0R0E4"/>
<name>A0A8S0R0E4_OLEEU</name>
<gene>
    <name evidence="1" type="ORF">OLEA9_A007047</name>
</gene>
<organism evidence="1 2">
    <name type="scientific">Olea europaea subsp. europaea</name>
    <dbReference type="NCBI Taxonomy" id="158383"/>
    <lineage>
        <taxon>Eukaryota</taxon>
        <taxon>Viridiplantae</taxon>
        <taxon>Streptophyta</taxon>
        <taxon>Embryophyta</taxon>
        <taxon>Tracheophyta</taxon>
        <taxon>Spermatophyta</taxon>
        <taxon>Magnoliopsida</taxon>
        <taxon>eudicotyledons</taxon>
        <taxon>Gunneridae</taxon>
        <taxon>Pentapetalae</taxon>
        <taxon>asterids</taxon>
        <taxon>lamiids</taxon>
        <taxon>Lamiales</taxon>
        <taxon>Oleaceae</taxon>
        <taxon>Oleeae</taxon>
        <taxon>Olea</taxon>
    </lineage>
</organism>
<dbReference type="Proteomes" id="UP000594638">
    <property type="component" value="Unassembled WGS sequence"/>
</dbReference>
<sequence>MEGKLTLLPPPHSGCNEAELAQPYRLVPVTPGSVLEATSAKVCNGHQNVNPIRFEDLNNEEHDHQDGDAIESGFGGSDGKVAMMIVVSILRGVASGMNAVSAMVEVDRSFRDVGSKFVVIVE</sequence>
<evidence type="ECO:0000313" key="2">
    <source>
        <dbReference type="Proteomes" id="UP000594638"/>
    </source>
</evidence>
<accession>A0A8S0R0E4</accession>
<dbReference type="EMBL" id="CACTIH010002024">
    <property type="protein sequence ID" value="CAA2971767.1"/>
    <property type="molecule type" value="Genomic_DNA"/>
</dbReference>